<dbReference type="InterPro" id="IPR029055">
    <property type="entry name" value="Ntn_hydrolases_N"/>
</dbReference>
<name>A0A381YX30_9ZZZZ</name>
<dbReference type="AlphaFoldDB" id="A0A381YX30"/>
<dbReference type="EMBL" id="UINC01019189">
    <property type="protein sequence ID" value="SVA81133.1"/>
    <property type="molecule type" value="Genomic_DNA"/>
</dbReference>
<dbReference type="SUPFAM" id="SSF56235">
    <property type="entry name" value="N-terminal nucleophile aminohydrolases (Ntn hydrolases)"/>
    <property type="match status" value="1"/>
</dbReference>
<proteinExistence type="predicted"/>
<reference evidence="1" key="1">
    <citation type="submission" date="2018-05" db="EMBL/GenBank/DDBJ databases">
        <authorList>
            <person name="Lanie J.A."/>
            <person name="Ng W.-L."/>
            <person name="Kazmierczak K.M."/>
            <person name="Andrzejewski T.M."/>
            <person name="Davidsen T.M."/>
            <person name="Wayne K.J."/>
            <person name="Tettelin H."/>
            <person name="Glass J.I."/>
            <person name="Rusch D."/>
            <person name="Podicherti R."/>
            <person name="Tsui H.-C.T."/>
            <person name="Winkler M.E."/>
        </authorList>
    </citation>
    <scope>NUCLEOTIDE SEQUENCE</scope>
</reference>
<organism evidence="1">
    <name type="scientific">marine metagenome</name>
    <dbReference type="NCBI Taxonomy" id="408172"/>
    <lineage>
        <taxon>unclassified sequences</taxon>
        <taxon>metagenomes</taxon>
        <taxon>ecological metagenomes</taxon>
    </lineage>
</organism>
<accession>A0A381YX30</accession>
<evidence type="ECO:0008006" key="2">
    <source>
        <dbReference type="Google" id="ProtNLM"/>
    </source>
</evidence>
<sequence length="117" mass="12206">MTSKTPHGVQYEGYRPVVMGRNGMVCSGHPLASQAGIQILQKGGNAIDAAIAIGACLNVVEPMMSGIGGDGFIMVYMKDSDELRVINASGKSPMAATREMYLATGIPHKGITSVLVP</sequence>
<dbReference type="PANTHER" id="PTHR43881:SF1">
    <property type="entry name" value="GAMMA-GLUTAMYLTRANSPEPTIDASE (AFU_ORTHOLOGUE AFUA_4G13580)"/>
    <property type="match status" value="1"/>
</dbReference>
<feature type="non-terminal residue" evidence="1">
    <location>
        <position position="117"/>
    </location>
</feature>
<protein>
    <recommendedName>
        <fullName evidence="2">Gamma-glutamyltransferase</fullName>
    </recommendedName>
</protein>
<gene>
    <name evidence="1" type="ORF">METZ01_LOCUS133987</name>
</gene>
<dbReference type="PRINTS" id="PR01210">
    <property type="entry name" value="GGTRANSPTASE"/>
</dbReference>
<dbReference type="Pfam" id="PF01019">
    <property type="entry name" value="G_glu_transpept"/>
    <property type="match status" value="1"/>
</dbReference>
<evidence type="ECO:0000313" key="1">
    <source>
        <dbReference type="EMBL" id="SVA81133.1"/>
    </source>
</evidence>
<dbReference type="PANTHER" id="PTHR43881">
    <property type="entry name" value="GAMMA-GLUTAMYLTRANSPEPTIDASE (AFU_ORTHOLOGUE AFUA_4G13580)"/>
    <property type="match status" value="1"/>
</dbReference>
<dbReference type="InterPro" id="IPR052896">
    <property type="entry name" value="GGT-like_enzyme"/>
</dbReference>